<evidence type="ECO:0000256" key="3">
    <source>
        <dbReference type="ARBA" id="ARBA00012438"/>
    </source>
</evidence>
<evidence type="ECO:0000259" key="11">
    <source>
        <dbReference type="PROSITE" id="PS50113"/>
    </source>
</evidence>
<accession>A0A1E3FVL0</accession>
<dbReference type="InterPro" id="IPR001789">
    <property type="entry name" value="Sig_transdc_resp-reg_receiver"/>
</dbReference>
<dbReference type="SMART" id="SM00448">
    <property type="entry name" value="REC"/>
    <property type="match status" value="1"/>
</dbReference>
<dbReference type="InterPro" id="IPR011006">
    <property type="entry name" value="CheY-like_superfamily"/>
</dbReference>
<dbReference type="InterPro" id="IPR000700">
    <property type="entry name" value="PAS-assoc_C"/>
</dbReference>
<proteinExistence type="predicted"/>
<organism evidence="12 15">
    <name type="scientific">Burkholderia contaminans</name>
    <dbReference type="NCBI Taxonomy" id="488447"/>
    <lineage>
        <taxon>Bacteria</taxon>
        <taxon>Pseudomonadati</taxon>
        <taxon>Pseudomonadota</taxon>
        <taxon>Betaproteobacteria</taxon>
        <taxon>Burkholderiales</taxon>
        <taxon>Burkholderiaceae</taxon>
        <taxon>Burkholderia</taxon>
        <taxon>Burkholderia cepacia complex</taxon>
    </lineage>
</organism>
<dbReference type="InterPro" id="IPR005467">
    <property type="entry name" value="His_kinase_dom"/>
</dbReference>
<keyword evidence="5" id="KW-0808">Transferase</keyword>
<dbReference type="SUPFAM" id="SSF52172">
    <property type="entry name" value="CheY-like"/>
    <property type="match status" value="1"/>
</dbReference>
<comment type="catalytic activity">
    <reaction evidence="1">
        <text>ATP + protein L-histidine = ADP + protein N-phospho-L-histidine.</text>
        <dbReference type="EC" id="2.7.13.3"/>
    </reaction>
</comment>
<dbReference type="SUPFAM" id="SSF47384">
    <property type="entry name" value="Homodimeric domain of signal transducing histidine kinase"/>
    <property type="match status" value="1"/>
</dbReference>
<dbReference type="Proteomes" id="UP000664048">
    <property type="component" value="Unassembled WGS sequence"/>
</dbReference>
<dbReference type="CDD" id="cd00075">
    <property type="entry name" value="HATPase"/>
    <property type="match status" value="1"/>
</dbReference>
<dbReference type="PROSITE" id="PS50112">
    <property type="entry name" value="PAS"/>
    <property type="match status" value="1"/>
</dbReference>
<reference evidence="14 17" key="3">
    <citation type="submission" date="2021-12" db="EMBL/GenBank/DDBJ databases">
        <title>Genomic and phenotypic characterization of three Burkholderia contaminans isolates recovered from different sources.</title>
        <authorList>
            <person name="Lopez De Volder A."/>
            <person name="Fan Y."/>
            <person name="Nunvar J."/>
            <person name="Herrera T."/>
            <person name="Timp W."/>
            <person name="Degrossi J."/>
        </authorList>
    </citation>
    <scope>NUCLEOTIDE SEQUENCE [LARGE SCALE GENOMIC DNA]</scope>
    <source>
        <strain evidence="14 17">LMG 23361</strain>
    </source>
</reference>
<dbReference type="GO" id="GO:0005886">
    <property type="term" value="C:plasma membrane"/>
    <property type="evidence" value="ECO:0007669"/>
    <property type="project" value="UniProtKB-SubCell"/>
</dbReference>
<feature type="modified residue" description="4-aspartylphosphate" evidence="7">
    <location>
        <position position="456"/>
    </location>
</feature>
<dbReference type="InterPro" id="IPR000014">
    <property type="entry name" value="PAS"/>
</dbReference>
<dbReference type="GO" id="GO:0005524">
    <property type="term" value="F:ATP binding"/>
    <property type="evidence" value="ECO:0007669"/>
    <property type="project" value="UniProtKB-KW"/>
</dbReference>
<dbReference type="SMART" id="SM00387">
    <property type="entry name" value="HATPase_c"/>
    <property type="match status" value="1"/>
</dbReference>
<dbReference type="SMART" id="SM00388">
    <property type="entry name" value="HisKA"/>
    <property type="match status" value="1"/>
</dbReference>
<dbReference type="PROSITE" id="PS50110">
    <property type="entry name" value="RESPONSE_REGULATORY"/>
    <property type="match status" value="1"/>
</dbReference>
<dbReference type="Gene3D" id="3.40.50.2300">
    <property type="match status" value="1"/>
</dbReference>
<dbReference type="CDD" id="cd00130">
    <property type="entry name" value="PAS"/>
    <property type="match status" value="1"/>
</dbReference>
<keyword evidence="14" id="KW-0547">Nucleotide-binding</keyword>
<dbReference type="SUPFAM" id="SSF55785">
    <property type="entry name" value="PYP-like sensor domain (PAS domain)"/>
    <property type="match status" value="1"/>
</dbReference>
<reference evidence="13 16" key="2">
    <citation type="submission" date="2021-03" db="EMBL/GenBank/DDBJ databases">
        <title>Clinical course, treatment and visual outcome of an outbreak of Burkholderia contaminans endophthalmitis following cataract surgery.</title>
        <authorList>
            <person name="Lind C."/>
            <person name="Olsen K."/>
            <person name="Angelsen N.K."/>
            <person name="Krefting E.A."/>
            <person name="Fossen K."/>
            <person name="Gravningen K."/>
            <person name="Depoorter E."/>
            <person name="Vandamme P."/>
            <person name="Bertelsen G."/>
        </authorList>
    </citation>
    <scope>NUCLEOTIDE SEQUENCE [LARGE SCALE GENOMIC DNA]</scope>
    <source>
        <strain evidence="13 16">51242556</strain>
    </source>
</reference>
<dbReference type="Pfam" id="PF02518">
    <property type="entry name" value="HATPase_c"/>
    <property type="match status" value="1"/>
</dbReference>
<evidence type="ECO:0000256" key="1">
    <source>
        <dbReference type="ARBA" id="ARBA00000085"/>
    </source>
</evidence>
<dbReference type="PROSITE" id="PS50109">
    <property type="entry name" value="HIS_KIN"/>
    <property type="match status" value="1"/>
</dbReference>
<dbReference type="CDD" id="cd00082">
    <property type="entry name" value="HisKA"/>
    <property type="match status" value="1"/>
</dbReference>
<dbReference type="Pfam" id="PF00512">
    <property type="entry name" value="HisKA"/>
    <property type="match status" value="1"/>
</dbReference>
<evidence type="ECO:0000313" key="17">
    <source>
        <dbReference type="Proteomes" id="UP001220209"/>
    </source>
</evidence>
<dbReference type="Proteomes" id="UP000611459">
    <property type="component" value="Unassembled WGS sequence"/>
</dbReference>
<evidence type="ECO:0000259" key="8">
    <source>
        <dbReference type="PROSITE" id="PS50109"/>
    </source>
</evidence>
<dbReference type="GeneID" id="93194375"/>
<evidence type="ECO:0000313" key="14">
    <source>
        <dbReference type="EMBL" id="WFN22531.1"/>
    </source>
</evidence>
<evidence type="ECO:0000313" key="12">
    <source>
        <dbReference type="EMBL" id="MBK1934802.1"/>
    </source>
</evidence>
<dbReference type="RefSeq" id="WP_039341293.1">
    <property type="nucleotide sequence ID" value="NZ_AP018359.1"/>
</dbReference>
<evidence type="ECO:0000259" key="9">
    <source>
        <dbReference type="PROSITE" id="PS50110"/>
    </source>
</evidence>
<dbReference type="Gene3D" id="3.30.565.10">
    <property type="entry name" value="Histidine kinase-like ATPase, C-terminal domain"/>
    <property type="match status" value="1"/>
</dbReference>
<dbReference type="Pfam" id="PF00072">
    <property type="entry name" value="Response_reg"/>
    <property type="match status" value="1"/>
</dbReference>
<dbReference type="InterPro" id="IPR003661">
    <property type="entry name" value="HisK_dim/P_dom"/>
</dbReference>
<feature type="domain" description="PAS" evidence="10">
    <location>
        <begin position="28"/>
        <end position="83"/>
    </location>
</feature>
<evidence type="ECO:0000256" key="7">
    <source>
        <dbReference type="PROSITE-ProRule" id="PRU00169"/>
    </source>
</evidence>
<feature type="domain" description="Response regulatory" evidence="9">
    <location>
        <begin position="407"/>
        <end position="523"/>
    </location>
</feature>
<dbReference type="InterPro" id="IPR003594">
    <property type="entry name" value="HATPase_dom"/>
</dbReference>
<gene>
    <name evidence="13" type="ORF">J4M89_34400</name>
    <name evidence="12" type="ORF">JIN94_33445</name>
    <name evidence="14" type="ORF">LXE91_38300</name>
</gene>
<evidence type="ECO:0000313" key="13">
    <source>
        <dbReference type="EMBL" id="MBO1834486.1"/>
    </source>
</evidence>
<dbReference type="SUPFAM" id="SSF55874">
    <property type="entry name" value="ATPase domain of HSP90 chaperone/DNA topoisomerase II/histidine kinase"/>
    <property type="match status" value="1"/>
</dbReference>
<reference evidence="12" key="1">
    <citation type="submission" date="2021-01" db="EMBL/GenBank/DDBJ databases">
        <title>Outbreak of Burkholderia contaminns endophthalmitis traced to a clinical ventilation system.</title>
        <authorList>
            <person name="Lipuma J."/>
            <person name="Spilker T."/>
            <person name="Kratholm J."/>
        </authorList>
    </citation>
    <scope>NUCLEOTIDE SEQUENCE</scope>
    <source>
        <strain evidence="12">HI4954</strain>
    </source>
</reference>
<dbReference type="InterPro" id="IPR035965">
    <property type="entry name" value="PAS-like_dom_sf"/>
</dbReference>
<dbReference type="PRINTS" id="PR00344">
    <property type="entry name" value="BCTRLSENSOR"/>
</dbReference>
<keyword evidence="6" id="KW-0418">Kinase</keyword>
<evidence type="ECO:0000313" key="15">
    <source>
        <dbReference type="Proteomes" id="UP000611459"/>
    </source>
</evidence>
<dbReference type="InterPro" id="IPR036097">
    <property type="entry name" value="HisK_dim/P_sf"/>
</dbReference>
<dbReference type="InterPro" id="IPR004358">
    <property type="entry name" value="Sig_transdc_His_kin-like_C"/>
</dbReference>
<dbReference type="InterPro" id="IPR036890">
    <property type="entry name" value="HATPase_C_sf"/>
</dbReference>
<dbReference type="InterPro" id="IPR013656">
    <property type="entry name" value="PAS_4"/>
</dbReference>
<keyword evidence="14" id="KW-0067">ATP-binding</keyword>
<name>A0A1E3FVL0_9BURK</name>
<dbReference type="PANTHER" id="PTHR43547:SF2">
    <property type="entry name" value="HYBRID SIGNAL TRANSDUCTION HISTIDINE KINASE C"/>
    <property type="match status" value="1"/>
</dbReference>
<dbReference type="Gene3D" id="3.30.450.20">
    <property type="entry name" value="PAS domain"/>
    <property type="match status" value="1"/>
</dbReference>
<dbReference type="EMBL" id="JAENIB010000023">
    <property type="protein sequence ID" value="MBK1934802.1"/>
    <property type="molecule type" value="Genomic_DNA"/>
</dbReference>
<dbReference type="PROSITE" id="PS50113">
    <property type="entry name" value="PAC"/>
    <property type="match status" value="1"/>
</dbReference>
<dbReference type="Pfam" id="PF08448">
    <property type="entry name" value="PAS_4"/>
    <property type="match status" value="1"/>
</dbReference>
<evidence type="ECO:0000256" key="4">
    <source>
        <dbReference type="ARBA" id="ARBA00022553"/>
    </source>
</evidence>
<feature type="domain" description="PAC" evidence="11">
    <location>
        <begin position="103"/>
        <end position="155"/>
    </location>
</feature>
<dbReference type="PANTHER" id="PTHR43547">
    <property type="entry name" value="TWO-COMPONENT HISTIDINE KINASE"/>
    <property type="match status" value="1"/>
</dbReference>
<sequence length="530" mass="57817">MMKDDIDPLSPPPPLGQSDARDLLHRFAEFRFQTVVESITDYAVFMLDPHGNVATWNAGAARIKGYRAAEIVGHHFSRFYPPDAIAAGRPSLGLAEAAANGHFADEGWRVRKDGSQFWASVTITPVHDHSSQLCGFIKITRDMTERKRLEELEASTHRLSVFIAMLAHELRNHLSPLRHSVGVLQSLANPAPALAQCRDAVHRQVTQLTRLVDDLLDVGRITAGKLELDDRPINVRDIVCRGVESIQPKLAARGQQIHVDLPSDAVPLHGDDARLVQVLHNLLDNASKFSPFGGRIDVGARIEGPVVAIRVTDRGVGIARDALETIFDLFEQESGAGRRPTDGFGLGLAICRTFVELHGGRISAESDGPGHGATFTVRLPVDRVARATHGDVREPVKPARTGTTPLRILIVDDNRDSADTLAVLLQVKGHAPRVAYNAHDALALARDYAPQLMILDLTMPDVDGFTLLHELRAIDALRDATCVALSGHASAADLERTERAGFDEHLVKPVEITVLDALLQRVARGVRDTP</sequence>
<dbReference type="SMART" id="SM00091">
    <property type="entry name" value="PAS"/>
    <property type="match status" value="1"/>
</dbReference>
<dbReference type="EC" id="2.7.13.3" evidence="3"/>
<dbReference type="GO" id="GO:0000155">
    <property type="term" value="F:phosphorelay sensor kinase activity"/>
    <property type="evidence" value="ECO:0007669"/>
    <property type="project" value="InterPro"/>
</dbReference>
<dbReference type="Gene3D" id="1.10.287.130">
    <property type="match status" value="1"/>
</dbReference>
<dbReference type="NCBIfam" id="TIGR00229">
    <property type="entry name" value="sensory_box"/>
    <property type="match status" value="1"/>
</dbReference>
<dbReference type="FunFam" id="3.30.565.10:FF:000006">
    <property type="entry name" value="Sensor histidine kinase WalK"/>
    <property type="match status" value="1"/>
</dbReference>
<dbReference type="Proteomes" id="UP001220209">
    <property type="component" value="Chromosome 3"/>
</dbReference>
<dbReference type="EMBL" id="CP090642">
    <property type="protein sequence ID" value="WFN22531.1"/>
    <property type="molecule type" value="Genomic_DNA"/>
</dbReference>
<evidence type="ECO:0000259" key="10">
    <source>
        <dbReference type="PROSITE" id="PS50112"/>
    </source>
</evidence>
<keyword evidence="16" id="KW-1185">Reference proteome</keyword>
<dbReference type="AlphaFoldDB" id="A0A1E3FVL0"/>
<dbReference type="EMBL" id="JAGEMX010000019">
    <property type="protein sequence ID" value="MBO1834486.1"/>
    <property type="molecule type" value="Genomic_DNA"/>
</dbReference>
<dbReference type="OrthoDB" id="9768069at2"/>
<feature type="domain" description="Histidine kinase" evidence="8">
    <location>
        <begin position="165"/>
        <end position="383"/>
    </location>
</feature>
<protein>
    <recommendedName>
        <fullName evidence="3">histidine kinase</fullName>
        <ecNumber evidence="3">2.7.13.3</ecNumber>
    </recommendedName>
</protein>
<evidence type="ECO:0000256" key="5">
    <source>
        <dbReference type="ARBA" id="ARBA00022679"/>
    </source>
</evidence>
<evidence type="ECO:0000313" key="16">
    <source>
        <dbReference type="Proteomes" id="UP000664048"/>
    </source>
</evidence>
<comment type="subcellular location">
    <subcellularLocation>
        <location evidence="2">Cell inner membrane</location>
        <topology evidence="2">Multi-pass membrane protein</topology>
    </subcellularLocation>
</comment>
<evidence type="ECO:0000256" key="6">
    <source>
        <dbReference type="ARBA" id="ARBA00022777"/>
    </source>
</evidence>
<evidence type="ECO:0000256" key="2">
    <source>
        <dbReference type="ARBA" id="ARBA00004429"/>
    </source>
</evidence>
<keyword evidence="4 7" id="KW-0597">Phosphoprotein</keyword>